<keyword evidence="2" id="KW-0805">Transcription regulation</keyword>
<dbReference type="NCBIfam" id="TIGR02937">
    <property type="entry name" value="sigma70-ECF"/>
    <property type="match status" value="1"/>
</dbReference>
<dbReference type="Proteomes" id="UP000199111">
    <property type="component" value="Unassembled WGS sequence"/>
</dbReference>
<dbReference type="Gene3D" id="1.10.10.10">
    <property type="entry name" value="Winged helix-like DNA-binding domain superfamily/Winged helix DNA-binding domain"/>
    <property type="match status" value="1"/>
</dbReference>
<feature type="domain" description="RNA polymerase sigma-70 region 2" evidence="6">
    <location>
        <begin position="13"/>
        <end position="78"/>
    </location>
</feature>
<dbReference type="InterPro" id="IPR013324">
    <property type="entry name" value="RNA_pol_sigma_r3/r4-like"/>
</dbReference>
<dbReference type="InterPro" id="IPR007627">
    <property type="entry name" value="RNA_pol_sigma70_r2"/>
</dbReference>
<evidence type="ECO:0000259" key="7">
    <source>
        <dbReference type="Pfam" id="PF08281"/>
    </source>
</evidence>
<name>A0A1I3HXG1_9ACTN</name>
<dbReference type="Gene3D" id="1.10.1740.10">
    <property type="match status" value="1"/>
</dbReference>
<gene>
    <name evidence="8" type="ORF">SAMN05216275_10352</name>
</gene>
<dbReference type="InterPro" id="IPR013325">
    <property type="entry name" value="RNA_pol_sigma_r2"/>
</dbReference>
<dbReference type="GeneID" id="96296828"/>
<dbReference type="SUPFAM" id="SSF88946">
    <property type="entry name" value="Sigma2 domain of RNA polymerase sigma factors"/>
    <property type="match status" value="1"/>
</dbReference>
<dbReference type="RefSeq" id="WP_093885831.1">
    <property type="nucleotide sequence ID" value="NZ_FOQY01000003.1"/>
</dbReference>
<dbReference type="Pfam" id="PF08281">
    <property type="entry name" value="Sigma70_r4_2"/>
    <property type="match status" value="1"/>
</dbReference>
<feature type="domain" description="RNA polymerase sigma factor 70 region 4 type 2" evidence="7">
    <location>
        <begin position="106"/>
        <end position="158"/>
    </location>
</feature>
<sequence>MDDERPARFEAVYRETYGQITAYVARRCGSPQDAADVVAETFAIAWRRMDDMPPGQQATLWLYGVARKVLAAHRRGEVRRQARSAELDAELADLYGDSPDSRVELGAIAQALGTLPDDDRELLALVAWEGLDRAEIATTLGLSRNAVRIRLYRARRRLSRALAEAGVRFTAESRLVPAERTS</sequence>
<evidence type="ECO:0000256" key="4">
    <source>
        <dbReference type="ARBA" id="ARBA00023125"/>
    </source>
</evidence>
<protein>
    <submittedName>
        <fullName evidence="8">RNA polymerase sigma-70 factor, ECF subfamily</fullName>
    </submittedName>
</protein>
<evidence type="ECO:0000256" key="1">
    <source>
        <dbReference type="ARBA" id="ARBA00010641"/>
    </source>
</evidence>
<accession>A0A1I3HXG1</accession>
<keyword evidence="4" id="KW-0238">DNA-binding</keyword>
<evidence type="ECO:0000313" key="8">
    <source>
        <dbReference type="EMBL" id="SFI40332.1"/>
    </source>
</evidence>
<evidence type="ECO:0000256" key="3">
    <source>
        <dbReference type="ARBA" id="ARBA00023082"/>
    </source>
</evidence>
<dbReference type="InterPro" id="IPR013249">
    <property type="entry name" value="RNA_pol_sigma70_r4_t2"/>
</dbReference>
<dbReference type="GO" id="GO:0016987">
    <property type="term" value="F:sigma factor activity"/>
    <property type="evidence" value="ECO:0007669"/>
    <property type="project" value="UniProtKB-KW"/>
</dbReference>
<dbReference type="Pfam" id="PF04542">
    <property type="entry name" value="Sigma70_r2"/>
    <property type="match status" value="1"/>
</dbReference>
<organism evidence="8 9">
    <name type="scientific">Streptosporangium canum</name>
    <dbReference type="NCBI Taxonomy" id="324952"/>
    <lineage>
        <taxon>Bacteria</taxon>
        <taxon>Bacillati</taxon>
        <taxon>Actinomycetota</taxon>
        <taxon>Actinomycetes</taxon>
        <taxon>Streptosporangiales</taxon>
        <taxon>Streptosporangiaceae</taxon>
        <taxon>Streptosporangium</taxon>
    </lineage>
</organism>
<dbReference type="InterPro" id="IPR014284">
    <property type="entry name" value="RNA_pol_sigma-70_dom"/>
</dbReference>
<dbReference type="SUPFAM" id="SSF88659">
    <property type="entry name" value="Sigma3 and sigma4 domains of RNA polymerase sigma factors"/>
    <property type="match status" value="1"/>
</dbReference>
<dbReference type="GO" id="GO:0003677">
    <property type="term" value="F:DNA binding"/>
    <property type="evidence" value="ECO:0007669"/>
    <property type="project" value="UniProtKB-KW"/>
</dbReference>
<dbReference type="PANTHER" id="PTHR43133">
    <property type="entry name" value="RNA POLYMERASE ECF-TYPE SIGMA FACTO"/>
    <property type="match status" value="1"/>
</dbReference>
<dbReference type="InterPro" id="IPR039425">
    <property type="entry name" value="RNA_pol_sigma-70-like"/>
</dbReference>
<dbReference type="GO" id="GO:0006352">
    <property type="term" value="P:DNA-templated transcription initiation"/>
    <property type="evidence" value="ECO:0007669"/>
    <property type="project" value="InterPro"/>
</dbReference>
<proteinExistence type="inferred from homology"/>
<evidence type="ECO:0000256" key="5">
    <source>
        <dbReference type="ARBA" id="ARBA00023163"/>
    </source>
</evidence>
<dbReference type="AlphaFoldDB" id="A0A1I3HXG1"/>
<keyword evidence="3" id="KW-0731">Sigma factor</keyword>
<keyword evidence="5" id="KW-0804">Transcription</keyword>
<dbReference type="EMBL" id="FOQY01000003">
    <property type="protein sequence ID" value="SFI40332.1"/>
    <property type="molecule type" value="Genomic_DNA"/>
</dbReference>
<evidence type="ECO:0000259" key="6">
    <source>
        <dbReference type="Pfam" id="PF04542"/>
    </source>
</evidence>
<comment type="similarity">
    <text evidence="1">Belongs to the sigma-70 factor family. ECF subfamily.</text>
</comment>
<reference evidence="9" key="1">
    <citation type="submission" date="2016-10" db="EMBL/GenBank/DDBJ databases">
        <authorList>
            <person name="Varghese N."/>
            <person name="Submissions S."/>
        </authorList>
    </citation>
    <scope>NUCLEOTIDE SEQUENCE [LARGE SCALE GENOMIC DNA]</scope>
    <source>
        <strain evidence="9">CGMCC 4.2126</strain>
    </source>
</reference>
<evidence type="ECO:0000256" key="2">
    <source>
        <dbReference type="ARBA" id="ARBA00023015"/>
    </source>
</evidence>
<dbReference type="PANTHER" id="PTHR43133:SF8">
    <property type="entry name" value="RNA POLYMERASE SIGMA FACTOR HI_1459-RELATED"/>
    <property type="match status" value="1"/>
</dbReference>
<keyword evidence="9" id="KW-1185">Reference proteome</keyword>
<dbReference type="InterPro" id="IPR036388">
    <property type="entry name" value="WH-like_DNA-bd_sf"/>
</dbReference>
<evidence type="ECO:0000313" key="9">
    <source>
        <dbReference type="Proteomes" id="UP000199111"/>
    </source>
</evidence>